<sequence>MNGIGPGATPGSKLLPSFLGCIYVHTGWVRRHLESDSRSLTLFWESLSWPIRTLSLAIQPLVCGPPCALSSSRGCCFFLSLQAVETEQLLSLSNGPLSILSV</sequence>
<dbReference type="GeneID" id="30073656"/>
<dbReference type="EMBL" id="CM000586">
    <property type="protein sequence ID" value="EWG51298.1"/>
    <property type="molecule type" value="Genomic_DNA"/>
</dbReference>
<evidence type="ECO:0000313" key="2">
    <source>
        <dbReference type="Proteomes" id="UP000009096"/>
    </source>
</evidence>
<protein>
    <submittedName>
        <fullName evidence="1">Uncharacterized protein</fullName>
    </submittedName>
</protein>
<dbReference type="Proteomes" id="UP000009096">
    <property type="component" value="Chromosome 9"/>
</dbReference>
<dbReference type="KEGG" id="fvr:FVEG_16780"/>
<dbReference type="AlphaFoldDB" id="W7MHT0"/>
<keyword evidence="2" id="KW-1185">Reference proteome</keyword>
<accession>W7MHT0</accession>
<gene>
    <name evidence="1" type="ORF">FVEG_16780</name>
</gene>
<organism evidence="1 2">
    <name type="scientific">Gibberella moniliformis (strain M3125 / FGSC 7600)</name>
    <name type="common">Maize ear and stalk rot fungus</name>
    <name type="synonym">Fusarium verticillioides</name>
    <dbReference type="NCBI Taxonomy" id="334819"/>
    <lineage>
        <taxon>Eukaryota</taxon>
        <taxon>Fungi</taxon>
        <taxon>Dikarya</taxon>
        <taxon>Ascomycota</taxon>
        <taxon>Pezizomycotina</taxon>
        <taxon>Sordariomycetes</taxon>
        <taxon>Hypocreomycetidae</taxon>
        <taxon>Hypocreales</taxon>
        <taxon>Nectriaceae</taxon>
        <taxon>Fusarium</taxon>
        <taxon>Fusarium fujikuroi species complex</taxon>
    </lineage>
</organism>
<dbReference type="RefSeq" id="XP_018757489.1">
    <property type="nucleotide sequence ID" value="XM_018906009.1"/>
</dbReference>
<name>W7MHT0_GIBM7</name>
<dbReference type="EMBL" id="DS022255">
    <property type="protein sequence ID" value="EWG51298.1"/>
    <property type="molecule type" value="Genomic_DNA"/>
</dbReference>
<reference evidence="1 2" key="1">
    <citation type="journal article" date="2010" name="Nature">
        <title>Comparative genomics reveals mobile pathogenicity chromosomes in Fusarium.</title>
        <authorList>
            <person name="Ma L.J."/>
            <person name="van der Does H.C."/>
            <person name="Borkovich K.A."/>
            <person name="Coleman J.J."/>
            <person name="Daboussi M.J."/>
            <person name="Di Pietro A."/>
            <person name="Dufresne M."/>
            <person name="Freitag M."/>
            <person name="Grabherr M."/>
            <person name="Henrissat B."/>
            <person name="Houterman P.M."/>
            <person name="Kang S."/>
            <person name="Shim W.B."/>
            <person name="Woloshuk C."/>
            <person name="Xie X."/>
            <person name="Xu J.R."/>
            <person name="Antoniw J."/>
            <person name="Baker S.E."/>
            <person name="Bluhm B.H."/>
            <person name="Breakspear A."/>
            <person name="Brown D.W."/>
            <person name="Butchko R.A."/>
            <person name="Chapman S."/>
            <person name="Coulson R."/>
            <person name="Coutinho P.M."/>
            <person name="Danchin E.G."/>
            <person name="Diener A."/>
            <person name="Gale L.R."/>
            <person name="Gardiner D.M."/>
            <person name="Goff S."/>
            <person name="Hammond-Kosack K.E."/>
            <person name="Hilburn K."/>
            <person name="Hua-Van A."/>
            <person name="Jonkers W."/>
            <person name="Kazan K."/>
            <person name="Kodira C.D."/>
            <person name="Koehrsen M."/>
            <person name="Kumar L."/>
            <person name="Lee Y.H."/>
            <person name="Li L."/>
            <person name="Manners J.M."/>
            <person name="Miranda-Saavedra D."/>
            <person name="Mukherjee M."/>
            <person name="Park G."/>
            <person name="Park J."/>
            <person name="Park S.Y."/>
            <person name="Proctor R.H."/>
            <person name="Regev A."/>
            <person name="Ruiz-Roldan M.C."/>
            <person name="Sain D."/>
            <person name="Sakthikumar S."/>
            <person name="Sykes S."/>
            <person name="Schwartz D.C."/>
            <person name="Turgeon B.G."/>
            <person name="Wapinski I."/>
            <person name="Yoder O."/>
            <person name="Young S."/>
            <person name="Zeng Q."/>
            <person name="Zhou S."/>
            <person name="Galagan J."/>
            <person name="Cuomo C.A."/>
            <person name="Kistler H.C."/>
            <person name="Rep M."/>
        </authorList>
    </citation>
    <scope>NUCLEOTIDE SEQUENCE [LARGE SCALE GENOMIC DNA]</scope>
    <source>
        <strain evidence="2">M3125 / FGSC 7600</strain>
    </source>
</reference>
<dbReference type="VEuPathDB" id="FungiDB:FVEG_16780"/>
<proteinExistence type="predicted"/>
<evidence type="ECO:0000313" key="1">
    <source>
        <dbReference type="EMBL" id="EWG51298.1"/>
    </source>
</evidence>